<evidence type="ECO:0000256" key="2">
    <source>
        <dbReference type="SAM" id="Phobius"/>
    </source>
</evidence>
<keyword evidence="4" id="KW-1185">Reference proteome</keyword>
<keyword evidence="2" id="KW-0472">Membrane</keyword>
<dbReference type="Proteomes" id="UP000673691">
    <property type="component" value="Unassembled WGS sequence"/>
</dbReference>
<feature type="transmembrane region" description="Helical" evidence="2">
    <location>
        <begin position="49"/>
        <end position="68"/>
    </location>
</feature>
<feature type="region of interest" description="Disordered" evidence="1">
    <location>
        <begin position="75"/>
        <end position="96"/>
    </location>
</feature>
<keyword evidence="2" id="KW-1133">Transmembrane helix</keyword>
<sequence>MASREFGCNAGGNRGRAVALLLRSPAGLEVSLRCGPKDLRVSFRPLQRHYMYLVPPLFLCFSLCIVYAKPSETVTRRERKNQSNDKKATVTTGETK</sequence>
<evidence type="ECO:0000313" key="3">
    <source>
        <dbReference type="EMBL" id="KAG5463271.1"/>
    </source>
</evidence>
<gene>
    <name evidence="3" type="ORF">BJ554DRAFT_575</name>
</gene>
<reference evidence="3 4" key="1">
    <citation type="journal article" name="Sci. Rep.">
        <title>Genome-scale phylogenetic analyses confirm Olpidium as the closest living zoosporic fungus to the non-flagellated, terrestrial fungi.</title>
        <authorList>
            <person name="Chang Y."/>
            <person name="Rochon D."/>
            <person name="Sekimoto S."/>
            <person name="Wang Y."/>
            <person name="Chovatia M."/>
            <person name="Sandor L."/>
            <person name="Salamov A."/>
            <person name="Grigoriev I.V."/>
            <person name="Stajich J.E."/>
            <person name="Spatafora J.W."/>
        </authorList>
    </citation>
    <scope>NUCLEOTIDE SEQUENCE [LARGE SCALE GENOMIC DNA]</scope>
    <source>
        <strain evidence="3">S191</strain>
    </source>
</reference>
<organism evidence="3 4">
    <name type="scientific">Olpidium bornovanus</name>
    <dbReference type="NCBI Taxonomy" id="278681"/>
    <lineage>
        <taxon>Eukaryota</taxon>
        <taxon>Fungi</taxon>
        <taxon>Fungi incertae sedis</taxon>
        <taxon>Olpidiomycota</taxon>
        <taxon>Olpidiomycotina</taxon>
        <taxon>Olpidiomycetes</taxon>
        <taxon>Olpidiales</taxon>
        <taxon>Olpidiaceae</taxon>
        <taxon>Olpidium</taxon>
    </lineage>
</organism>
<feature type="compositionally biased region" description="Basic and acidic residues" evidence="1">
    <location>
        <begin position="75"/>
        <end position="88"/>
    </location>
</feature>
<feature type="non-terminal residue" evidence="3">
    <location>
        <position position="96"/>
    </location>
</feature>
<evidence type="ECO:0000256" key="1">
    <source>
        <dbReference type="SAM" id="MobiDB-lite"/>
    </source>
</evidence>
<evidence type="ECO:0000313" key="4">
    <source>
        <dbReference type="Proteomes" id="UP000673691"/>
    </source>
</evidence>
<name>A0A8H8A1G2_9FUNG</name>
<dbReference type="AlphaFoldDB" id="A0A8H8A1G2"/>
<keyword evidence="2" id="KW-0812">Transmembrane</keyword>
<protein>
    <submittedName>
        <fullName evidence="3">Uncharacterized protein</fullName>
    </submittedName>
</protein>
<accession>A0A8H8A1G2</accession>
<comment type="caution">
    <text evidence="3">The sequence shown here is derived from an EMBL/GenBank/DDBJ whole genome shotgun (WGS) entry which is preliminary data.</text>
</comment>
<dbReference type="EMBL" id="JAEFCI010000873">
    <property type="protein sequence ID" value="KAG5463271.1"/>
    <property type="molecule type" value="Genomic_DNA"/>
</dbReference>
<proteinExistence type="predicted"/>